<accession>A0A6P0EQ44</accession>
<evidence type="ECO:0000256" key="4">
    <source>
        <dbReference type="ARBA" id="ARBA00023136"/>
    </source>
</evidence>
<name>A0A6P0EQ44_9ACTN</name>
<feature type="transmembrane region" description="Helical" evidence="5">
    <location>
        <begin position="138"/>
        <end position="156"/>
    </location>
</feature>
<evidence type="ECO:0000313" key="6">
    <source>
        <dbReference type="EMBL" id="NEK93871.1"/>
    </source>
</evidence>
<dbReference type="Proteomes" id="UP000471152">
    <property type="component" value="Unassembled WGS sequence"/>
</dbReference>
<keyword evidence="3 5" id="KW-1133">Transmembrane helix</keyword>
<reference evidence="7 9" key="2">
    <citation type="submission" date="2020-02" db="EMBL/GenBank/DDBJ databases">
        <title>The WGS of Modestobacter muralis DSM 100205.</title>
        <authorList>
            <person name="Jiang Z."/>
        </authorList>
    </citation>
    <scope>NUCLEOTIDE SEQUENCE [LARGE SCALE GENOMIC DNA]</scope>
    <source>
        <strain evidence="7 9">DSM 100205</strain>
    </source>
</reference>
<keyword evidence="8" id="KW-1185">Reference proteome</keyword>
<dbReference type="PANTHER" id="PTHR33514">
    <property type="entry name" value="PROTEIN ABCI12, CHLOROPLASTIC"/>
    <property type="match status" value="1"/>
</dbReference>
<evidence type="ECO:0000256" key="2">
    <source>
        <dbReference type="ARBA" id="ARBA00022692"/>
    </source>
</evidence>
<organism evidence="6 8">
    <name type="scientific">Modestobacter muralis</name>
    <dbReference type="NCBI Taxonomy" id="1608614"/>
    <lineage>
        <taxon>Bacteria</taxon>
        <taxon>Bacillati</taxon>
        <taxon>Actinomycetota</taxon>
        <taxon>Actinomycetes</taxon>
        <taxon>Geodermatophilales</taxon>
        <taxon>Geodermatophilaceae</taxon>
        <taxon>Modestobacter</taxon>
    </lineage>
</organism>
<feature type="transmembrane region" description="Helical" evidence="5">
    <location>
        <begin position="95"/>
        <end position="117"/>
    </location>
</feature>
<sequence>MSLPLALGPARPVPLSAVNPVAQLTAIVVVTAVLLVSGDLVTSAVLVAAELALLPAAGLTRPGDVLRRTWPLLVSALGVAWVNVAFGSLSGAEAWASGATWALRVVALSLPGILLVASTDPVRLADALTLHWRVSTRFAYGALAAMRLVPLLAAEFETIRLARRARGVDAGADPVAHARLLVSTSFALLVGAIRRGTRLATAMDARGFDSGTARTNARGSQLRPLDAAFVVGAVLVCVAAVTTSVLTGQWDPALG</sequence>
<reference evidence="6 8" key="1">
    <citation type="submission" date="2020-01" db="EMBL/GenBank/DDBJ databases">
        <title>the WGS Modestobacter muralis CPCC 204518.</title>
        <authorList>
            <person name="Jiang Z."/>
        </authorList>
    </citation>
    <scope>NUCLEOTIDE SEQUENCE [LARGE SCALE GENOMIC DNA]</scope>
    <source>
        <strain evidence="6 8">DSM 100205</strain>
    </source>
</reference>
<evidence type="ECO:0000256" key="5">
    <source>
        <dbReference type="SAM" id="Phobius"/>
    </source>
</evidence>
<evidence type="ECO:0000256" key="1">
    <source>
        <dbReference type="ARBA" id="ARBA00004141"/>
    </source>
</evidence>
<dbReference type="GO" id="GO:0005886">
    <property type="term" value="C:plasma membrane"/>
    <property type="evidence" value="ECO:0007669"/>
    <property type="project" value="UniProtKB-ARBA"/>
</dbReference>
<comment type="caution">
    <text evidence="6">The sequence shown here is derived from an EMBL/GenBank/DDBJ whole genome shotgun (WGS) entry which is preliminary data.</text>
</comment>
<evidence type="ECO:0000313" key="9">
    <source>
        <dbReference type="Proteomes" id="UP000471152"/>
    </source>
</evidence>
<comment type="subcellular location">
    <subcellularLocation>
        <location evidence="1">Membrane</location>
        <topology evidence="1">Multi-pass membrane protein</topology>
    </subcellularLocation>
</comment>
<dbReference type="EMBL" id="JAAGWB010000013">
    <property type="protein sequence ID" value="NEN50638.1"/>
    <property type="molecule type" value="Genomic_DNA"/>
</dbReference>
<evidence type="ECO:0000256" key="3">
    <source>
        <dbReference type="ARBA" id="ARBA00022989"/>
    </source>
</evidence>
<dbReference type="PANTHER" id="PTHR33514:SF13">
    <property type="entry name" value="PROTEIN ABCI12, CHLOROPLASTIC"/>
    <property type="match status" value="1"/>
</dbReference>
<dbReference type="CDD" id="cd16914">
    <property type="entry name" value="EcfT"/>
    <property type="match status" value="1"/>
</dbReference>
<proteinExistence type="predicted"/>
<protein>
    <submittedName>
        <fullName evidence="6">Energy-coupling factor transporter transmembrane protein EcfT</fullName>
    </submittedName>
</protein>
<feature type="transmembrane region" description="Helical" evidence="5">
    <location>
        <begin position="176"/>
        <end position="193"/>
    </location>
</feature>
<evidence type="ECO:0000313" key="8">
    <source>
        <dbReference type="Proteomes" id="UP000468828"/>
    </source>
</evidence>
<keyword evidence="2 5" id="KW-0812">Transmembrane</keyword>
<evidence type="ECO:0000313" key="7">
    <source>
        <dbReference type="EMBL" id="NEN50638.1"/>
    </source>
</evidence>
<dbReference type="Proteomes" id="UP000468828">
    <property type="component" value="Unassembled WGS sequence"/>
</dbReference>
<feature type="transmembrane region" description="Helical" evidence="5">
    <location>
        <begin position="227"/>
        <end position="250"/>
    </location>
</feature>
<keyword evidence="4 5" id="KW-0472">Membrane</keyword>
<gene>
    <name evidence="7" type="ORF">G3R41_06735</name>
    <name evidence="6" type="ORF">GCU67_06735</name>
</gene>
<dbReference type="AlphaFoldDB" id="A0A6P0EQ44"/>
<dbReference type="EMBL" id="JAAGWH010000013">
    <property type="protein sequence ID" value="NEK93871.1"/>
    <property type="molecule type" value="Genomic_DNA"/>
</dbReference>
<dbReference type="RefSeq" id="WP_163610261.1">
    <property type="nucleotide sequence ID" value="NZ_JAAGWB010000013.1"/>
</dbReference>
<feature type="transmembrane region" description="Helical" evidence="5">
    <location>
        <begin position="20"/>
        <end position="49"/>
    </location>
</feature>
<feature type="transmembrane region" description="Helical" evidence="5">
    <location>
        <begin position="70"/>
        <end position="89"/>
    </location>
</feature>
<dbReference type="Pfam" id="PF02361">
    <property type="entry name" value="CbiQ"/>
    <property type="match status" value="1"/>
</dbReference>
<dbReference type="InterPro" id="IPR003339">
    <property type="entry name" value="ABC/ECF_trnsptr_transmembrane"/>
</dbReference>